<proteinExistence type="predicted"/>
<evidence type="ECO:0000313" key="3">
    <source>
        <dbReference type="RefSeq" id="XP_027348294.1"/>
    </source>
</evidence>
<dbReference type="PANTHER" id="PTHR48475:SF1">
    <property type="entry name" value="RNASE H TYPE-1 DOMAIN-CONTAINING PROTEIN"/>
    <property type="match status" value="1"/>
</dbReference>
<dbReference type="OrthoDB" id="1934793at2759"/>
<dbReference type="InterPro" id="IPR012337">
    <property type="entry name" value="RNaseH-like_sf"/>
</dbReference>
<reference evidence="3" key="2">
    <citation type="submission" date="2025-08" db="UniProtKB">
        <authorList>
            <consortium name="RefSeq"/>
        </authorList>
    </citation>
    <scope>IDENTIFICATION</scope>
    <source>
        <tissue evidence="3">Young leaves</tissue>
    </source>
</reference>
<dbReference type="GeneID" id="113859811"/>
<dbReference type="GO" id="GO:0015074">
    <property type="term" value="P:DNA integration"/>
    <property type="evidence" value="ECO:0007669"/>
    <property type="project" value="InterPro"/>
</dbReference>
<dbReference type="CDD" id="cd09279">
    <property type="entry name" value="RNase_HI_like"/>
    <property type="match status" value="1"/>
</dbReference>
<dbReference type="AlphaFoldDB" id="A0A8B8L0X5"/>
<dbReference type="Proteomes" id="UP000694853">
    <property type="component" value="Unplaced"/>
</dbReference>
<dbReference type="Gene3D" id="3.30.420.10">
    <property type="entry name" value="Ribonuclease H-like superfamily/Ribonuclease H"/>
    <property type="match status" value="2"/>
</dbReference>
<dbReference type="KEGG" id="aprc:113859811"/>
<protein>
    <submittedName>
        <fullName evidence="3">Uncharacterized protein LOC113859811</fullName>
    </submittedName>
</protein>
<dbReference type="PROSITE" id="PS50994">
    <property type="entry name" value="INTEGRASE"/>
    <property type="match status" value="1"/>
</dbReference>
<dbReference type="GO" id="GO:0004523">
    <property type="term" value="F:RNA-DNA hybrid ribonuclease activity"/>
    <property type="evidence" value="ECO:0007669"/>
    <property type="project" value="InterPro"/>
</dbReference>
<dbReference type="InterPro" id="IPR002156">
    <property type="entry name" value="RNaseH_domain"/>
</dbReference>
<feature type="domain" description="Integrase catalytic" evidence="1">
    <location>
        <begin position="313"/>
        <end position="391"/>
    </location>
</feature>
<evidence type="ECO:0000259" key="1">
    <source>
        <dbReference type="PROSITE" id="PS50994"/>
    </source>
</evidence>
<accession>A0A8B8L0X5</accession>
<dbReference type="PANTHER" id="PTHR48475">
    <property type="entry name" value="RIBONUCLEASE H"/>
    <property type="match status" value="1"/>
</dbReference>
<dbReference type="RefSeq" id="XP_027348294.1">
    <property type="nucleotide sequence ID" value="XM_027492493.1"/>
</dbReference>
<organism evidence="2 3">
    <name type="scientific">Abrus precatorius</name>
    <name type="common">Indian licorice</name>
    <name type="synonym">Glycine abrus</name>
    <dbReference type="NCBI Taxonomy" id="3816"/>
    <lineage>
        <taxon>Eukaryota</taxon>
        <taxon>Viridiplantae</taxon>
        <taxon>Streptophyta</taxon>
        <taxon>Embryophyta</taxon>
        <taxon>Tracheophyta</taxon>
        <taxon>Spermatophyta</taxon>
        <taxon>Magnoliopsida</taxon>
        <taxon>eudicotyledons</taxon>
        <taxon>Gunneridae</taxon>
        <taxon>Pentapetalae</taxon>
        <taxon>rosids</taxon>
        <taxon>fabids</taxon>
        <taxon>Fabales</taxon>
        <taxon>Fabaceae</taxon>
        <taxon>Papilionoideae</taxon>
        <taxon>50 kb inversion clade</taxon>
        <taxon>NPAAA clade</taxon>
        <taxon>indigoferoid/millettioid clade</taxon>
        <taxon>Abreae</taxon>
        <taxon>Abrus</taxon>
    </lineage>
</organism>
<name>A0A8B8L0X5_ABRPR</name>
<sequence>MDPIKYIFEKPSLTGRIARWQVLLSEYDIVYITQKAIKGSALANFLAQQPINDYQSMQCEFPDESIMALFEEKGSLKKEEWVMMFDAEYEACTMGIQATIESKVKVLEVYGDSALVIHQLKGEWETGDAKLIPYQAYIKELIEYFDEITFQHIPREDNQLADALATLSSMFVISQNEDMPLIKMRQHDRPAYCQMIEGEYDGKPWYHDIKSYLKNQEYSLNATDNDKRTLRRLAMGFFLNEEVLYKRNHDMVLLRCVDASEARKIMKEIHEGSFGTHANGHAMAKKILRAGYYWLAMETYTDNVNVPPTTLNVLSSPWPFSMWGIDVIRPIEPKASNGHRFILITIDYFTKWVEAASYASVTRNVVVKFIKRDLIRRYGTPSKLITDKALI</sequence>
<dbReference type="SUPFAM" id="SSF53098">
    <property type="entry name" value="Ribonuclease H-like"/>
    <property type="match status" value="2"/>
</dbReference>
<keyword evidence="2" id="KW-1185">Reference proteome</keyword>
<dbReference type="InterPro" id="IPR001584">
    <property type="entry name" value="Integrase_cat-core"/>
</dbReference>
<dbReference type="GO" id="GO:0003676">
    <property type="term" value="F:nucleic acid binding"/>
    <property type="evidence" value="ECO:0007669"/>
    <property type="project" value="InterPro"/>
</dbReference>
<dbReference type="Gene3D" id="1.10.340.70">
    <property type="match status" value="1"/>
</dbReference>
<reference evidence="2" key="1">
    <citation type="journal article" date="2019" name="Toxins">
        <title>Detection of Abrin-Like and Prepropulchellin-Like Toxin Genes and Transcripts Using Whole Genome Sequencing and Full-Length Transcript Sequencing of Abrus precatorius.</title>
        <authorList>
            <person name="Hovde B.T."/>
            <person name="Daligault H.E."/>
            <person name="Hanschen E.R."/>
            <person name="Kunde Y.A."/>
            <person name="Johnson M.B."/>
            <person name="Starkenburg S.R."/>
            <person name="Johnson S.L."/>
        </authorList>
    </citation>
    <scope>NUCLEOTIDE SEQUENCE [LARGE SCALE GENOMIC DNA]</scope>
</reference>
<gene>
    <name evidence="3" type="primary">LOC113859811</name>
</gene>
<dbReference type="InterPro" id="IPR036397">
    <property type="entry name" value="RNaseH_sf"/>
</dbReference>
<dbReference type="Pfam" id="PF13456">
    <property type="entry name" value="RVT_3"/>
    <property type="match status" value="1"/>
</dbReference>
<evidence type="ECO:0000313" key="2">
    <source>
        <dbReference type="Proteomes" id="UP000694853"/>
    </source>
</evidence>